<comment type="pathway">
    <text evidence="1">Amino-acid degradation; L-proline degradation into L-glutamate; L-glutamate from L-proline: step 2/2.</text>
</comment>
<feature type="active site" evidence="8 9">
    <location>
        <position position="744"/>
    </location>
</feature>
<dbReference type="HOGENOM" id="CLU_005682_2_1_7"/>
<dbReference type="KEGG" id="bba:Bd1251"/>
<dbReference type="Pfam" id="PF18083">
    <property type="entry name" value="PutA_N"/>
    <property type="match status" value="1"/>
</dbReference>
<keyword evidence="15" id="KW-1185">Reference proteome</keyword>
<dbReference type="InterPro" id="IPR016161">
    <property type="entry name" value="Ald_DH/histidinol_DH"/>
</dbReference>
<dbReference type="FunFam" id="3.40.309.10:FF:000005">
    <property type="entry name" value="1-pyrroline-5-carboxylate dehydrogenase 1"/>
    <property type="match status" value="1"/>
</dbReference>
<dbReference type="FunFam" id="3.40.605.10:FF:000045">
    <property type="entry name" value="1-pyrroline-5-carboxylate dehydrogenase 1"/>
    <property type="match status" value="1"/>
</dbReference>
<dbReference type="GO" id="GO:0003700">
    <property type="term" value="F:DNA-binding transcription factor activity"/>
    <property type="evidence" value="ECO:0007669"/>
    <property type="project" value="InterPro"/>
</dbReference>
<evidence type="ECO:0000259" key="13">
    <source>
        <dbReference type="Pfam" id="PF18083"/>
    </source>
</evidence>
<dbReference type="InterPro" id="IPR041514">
    <property type="entry name" value="PutA_N"/>
</dbReference>
<name>Q6MNK1_BDEBA</name>
<dbReference type="RefSeq" id="WP_011163752.1">
    <property type="nucleotide sequence ID" value="NC_005363.1"/>
</dbReference>
<dbReference type="PROSITE" id="PS00070">
    <property type="entry name" value="ALDEHYDE_DEHYDR_CYS"/>
    <property type="match status" value="1"/>
</dbReference>
<dbReference type="NCBIfam" id="TIGR01237">
    <property type="entry name" value="D1pyr5carbox2"/>
    <property type="match status" value="1"/>
</dbReference>
<dbReference type="Pfam" id="PF00171">
    <property type="entry name" value="Aldedh"/>
    <property type="match status" value="1"/>
</dbReference>
<proteinExistence type="evidence at protein level"/>
<dbReference type="Gene3D" id="3.40.309.10">
    <property type="entry name" value="Aldehyde Dehydrogenase, Chain A, domain 2"/>
    <property type="match status" value="1"/>
</dbReference>
<keyword evidence="4" id="KW-0520">NAD</keyword>
<dbReference type="Gene3D" id="3.40.605.10">
    <property type="entry name" value="Aldehyde Dehydrogenase, Chain A, domain 1"/>
    <property type="match status" value="1"/>
</dbReference>
<dbReference type="STRING" id="264462.Bd1251"/>
<evidence type="ECO:0000256" key="1">
    <source>
        <dbReference type="ARBA" id="ARBA00004786"/>
    </source>
</evidence>
<dbReference type="PROSITE" id="PS00687">
    <property type="entry name" value="ALDEHYDE_DEHYDR_GLU"/>
    <property type="match status" value="1"/>
</dbReference>
<dbReference type="PANTHER" id="PTHR42862">
    <property type="entry name" value="DELTA-1-PYRROLINE-5-CARBOXYLATE DEHYDROGENASE 1, ISOFORM A-RELATED"/>
    <property type="match status" value="1"/>
</dbReference>
<sequence>MNDIQSQIVSRGEEILKRMESQSKASIFSKDFWYGSIMEWSMKNEKFKTNMFRFVDVLPSINSGDEVARHLKEYFSEDGGTLPPVFNVGLGLGSLAPGLMAGAIKKNVMGMAKMFITGESPDEALPVLKKARKNKMTFTVDILGEATLSEKEAQDYSNKYMELVTWLAKDAEKWDEVPQIDRDHEGALPKVNVSVKMTALYSQIKDAAWDESKKILKDRLRPVFRLGMEKGVFVNLDMEQYSVKHLTLEVFTELINEPEFKNYKFFGIVIQAYLRDSFEDVKSLTEFAQKRGTPFWVRLVKGAYWDYETIEAEQRGWPVPVYTNKAESDANYELCAKYLLENIKFIRPAFASHNVRTLAACMLYAEKLNIPKEALEFQMLYGMAEPIKKTIVDMGYRMREYAPVGELIPGMAYLVRRLLENTSNESWLRGKFADNKSMAELLKDPAQGLTPTSPVIPKKPGKFYNEPLLDFAVKADREKMLKALAEAKASLPVNVNIVINNKELQSGKIFDRVNPSQSDQIVGKIQMATTEQAEQAMQAAQTAYKTWKNVPCEQRAALVDKLADIMTRDRFKLIATQVLEVGKPWAEADGDIGEAIDFCRYYARHMRELQKPLRVGGLPGELSHYIYKSRGVTAVIAPWNFPLAILAGMVTAAAVAGNTVVMKPAEQSTVVAWGLMKMIQEAGFPQGVINFLPGYGEEVGEYIVNHKYTTTIAFTGSKAVGLHIMNRAAVVQPGQQHVKRCIIEMGGKNAVIIDNDADLDEAVDGVIYSAFGFSGQKCSAASRVIVLDEVYDRFVDRLVETAKSIEIHPAENPKAYMGPVVDKEAYDRILGTIAEAEKNHKLLFKGSVPGGGFFAPPTIFGDVPGDAKLAQAEIFGPVVAVIRAKNLDQALDIANSTEYALTGGVFSRSPANINRVKEELEVGNLYVNRGITGAMVDRHPFGGFKMSGIGSKTGGPDYLKQYMEPACVTENTLRRGFAPAEE</sequence>
<dbReference type="InterPro" id="IPR005932">
    <property type="entry name" value="RocA"/>
</dbReference>
<dbReference type="SUPFAM" id="SSF53720">
    <property type="entry name" value="ALDH-like"/>
    <property type="match status" value="1"/>
</dbReference>
<dbReference type="InterPro" id="IPR029510">
    <property type="entry name" value="Ald_DH_CS_GLU"/>
</dbReference>
<dbReference type="PDBsum" id="5UR2"/>
<dbReference type="EMBL" id="BX842649">
    <property type="protein sequence ID" value="CAE79150.1"/>
    <property type="molecule type" value="Genomic_DNA"/>
</dbReference>
<evidence type="ECO:0000256" key="2">
    <source>
        <dbReference type="ARBA" id="ARBA00012884"/>
    </source>
</evidence>
<dbReference type="GeneID" id="93012279"/>
<reference evidence="16" key="2">
    <citation type="journal article" date="2017" name="FEBS J.">
        <title>Biophysical investigation of type A PutAs reveals a conserved core oligomeric structure.</title>
        <authorList>
            <person name="Korasick D.A."/>
            <person name="Singh H."/>
            <person name="Pemberton T.A."/>
            <person name="Luo M."/>
            <person name="Dhatwalia R."/>
            <person name="Tanner J.J."/>
        </authorList>
    </citation>
    <scope>X-RAY CRYSTALLOGRAPHY (2.23 ANGSTROMS)</scope>
</reference>
<dbReference type="PDB" id="5UR2">
    <property type="method" value="X-ray"/>
    <property type="resolution" value="2.23 A"/>
    <property type="chains" value="A/B/C/D=1-982"/>
</dbReference>
<dbReference type="InterPro" id="IPR025703">
    <property type="entry name" value="Bifunct_PutA"/>
</dbReference>
<dbReference type="InterPro" id="IPR016162">
    <property type="entry name" value="Ald_DH_N"/>
</dbReference>
<dbReference type="Proteomes" id="UP000008080">
    <property type="component" value="Chromosome"/>
</dbReference>
<organism evidence="14 15">
    <name type="scientific">Bdellovibrio bacteriovorus (strain ATCC 15356 / DSM 50701 / NCIMB 9529 / HD100)</name>
    <dbReference type="NCBI Taxonomy" id="264462"/>
    <lineage>
        <taxon>Bacteria</taxon>
        <taxon>Pseudomonadati</taxon>
        <taxon>Bdellovibrionota</taxon>
        <taxon>Bdellovibrionia</taxon>
        <taxon>Bdellovibrionales</taxon>
        <taxon>Pseudobdellovibrionaceae</taxon>
        <taxon>Bdellovibrio</taxon>
    </lineage>
</organism>
<dbReference type="eggNOG" id="COG1012">
    <property type="taxonomic scope" value="Bacteria"/>
</dbReference>
<dbReference type="InterPro" id="IPR050485">
    <property type="entry name" value="Proline_metab_enzyme"/>
</dbReference>
<dbReference type="InterPro" id="IPR002872">
    <property type="entry name" value="Proline_DH_dom"/>
</dbReference>
<dbReference type="GO" id="GO:0010133">
    <property type="term" value="P:L-proline catabolic process to L-glutamate"/>
    <property type="evidence" value="ECO:0007669"/>
    <property type="project" value="UniProtKB-UniPathway"/>
</dbReference>
<dbReference type="UniPathway" id="UPA00261">
    <property type="reaction ID" value="UER00373"/>
</dbReference>
<feature type="domain" description="Proline dehydrogenase" evidence="12">
    <location>
        <begin position="127"/>
        <end position="429"/>
    </location>
</feature>
<dbReference type="InterPro" id="IPR029041">
    <property type="entry name" value="FAD-linked_oxidoreductase-like"/>
</dbReference>
<dbReference type="SASBDB" id="Q6MNK1"/>
<evidence type="ECO:0000256" key="5">
    <source>
        <dbReference type="ARBA" id="ARBA00032259"/>
    </source>
</evidence>
<dbReference type="GO" id="GO:0003842">
    <property type="term" value="F:L-glutamate gamma-semialdehyde dehydrogenase activity"/>
    <property type="evidence" value="ECO:0007669"/>
    <property type="project" value="UniProtKB-EC"/>
</dbReference>
<evidence type="ECO:0000256" key="9">
    <source>
        <dbReference type="PROSITE-ProRule" id="PRU10007"/>
    </source>
</evidence>
<dbReference type="GO" id="GO:0004657">
    <property type="term" value="F:proline dehydrogenase activity"/>
    <property type="evidence" value="ECO:0007669"/>
    <property type="project" value="InterPro"/>
</dbReference>
<dbReference type="InterPro" id="IPR015590">
    <property type="entry name" value="Aldehyde_DH_dom"/>
</dbReference>
<dbReference type="InterPro" id="IPR016163">
    <property type="entry name" value="Ald_DH_C"/>
</dbReference>
<evidence type="ECO:0000313" key="15">
    <source>
        <dbReference type="Proteomes" id="UP000008080"/>
    </source>
</evidence>
<dbReference type="InterPro" id="IPR016160">
    <property type="entry name" value="Ald_DH_CS_CYS"/>
</dbReference>
<dbReference type="CDD" id="cd07124">
    <property type="entry name" value="ALDH_PutA-P5CDH-RocA"/>
    <property type="match status" value="1"/>
</dbReference>
<dbReference type="Gene3D" id="3.20.20.220">
    <property type="match status" value="1"/>
</dbReference>
<dbReference type="SMR" id="Q6MNK1"/>
<dbReference type="Pfam" id="PF01619">
    <property type="entry name" value="Pro_dh"/>
    <property type="match status" value="1"/>
</dbReference>
<feature type="active site" evidence="8">
    <location>
        <position position="778"/>
    </location>
</feature>
<evidence type="ECO:0000259" key="12">
    <source>
        <dbReference type="Pfam" id="PF01619"/>
    </source>
</evidence>
<dbReference type="PANTHER" id="PTHR42862:SF1">
    <property type="entry name" value="DELTA-1-PYRROLINE-5-CARBOXYLATE DEHYDROGENASE 2, ISOFORM A-RELATED"/>
    <property type="match status" value="1"/>
</dbReference>
<evidence type="ECO:0000256" key="4">
    <source>
        <dbReference type="ARBA" id="ARBA00023027"/>
    </source>
</evidence>
<evidence type="ECO:0000256" key="3">
    <source>
        <dbReference type="ARBA" id="ARBA00023002"/>
    </source>
</evidence>
<dbReference type="AlphaFoldDB" id="Q6MNK1"/>
<dbReference type="EC" id="1.2.1.88" evidence="2"/>
<gene>
    <name evidence="14" type="primary">putA</name>
    <name evidence="14" type="ordered locus">Bd1251</name>
</gene>
<evidence type="ECO:0000313" key="14">
    <source>
        <dbReference type="EMBL" id="CAE79150.1"/>
    </source>
</evidence>
<keyword evidence="16" id="KW-0002">3D-structure</keyword>
<dbReference type="GO" id="GO:0009898">
    <property type="term" value="C:cytoplasmic side of plasma membrane"/>
    <property type="evidence" value="ECO:0007669"/>
    <property type="project" value="TreeGrafter"/>
</dbReference>
<evidence type="ECO:0000256" key="6">
    <source>
        <dbReference type="ARBA" id="ARBA00048142"/>
    </source>
</evidence>
<evidence type="ECO:0007829" key="16">
    <source>
        <dbReference type="PDB" id="5UR2"/>
    </source>
</evidence>
<evidence type="ECO:0000259" key="11">
    <source>
        <dbReference type="Pfam" id="PF00171"/>
    </source>
</evidence>
<dbReference type="NCBIfam" id="NF002852">
    <property type="entry name" value="PRK03137.1"/>
    <property type="match status" value="1"/>
</dbReference>
<protein>
    <recommendedName>
        <fullName evidence="5">L-glutamate gamma-semialdehyde dehydrogenase</fullName>
        <ecNumber evidence="2">1.2.1.88</ecNumber>
    </recommendedName>
    <alternativeName>
        <fullName evidence="5">L-glutamate gamma-semialdehyde dehydrogenase</fullName>
    </alternativeName>
</protein>
<evidence type="ECO:0000256" key="10">
    <source>
        <dbReference type="RuleBase" id="RU003345"/>
    </source>
</evidence>
<dbReference type="SUPFAM" id="SSF51730">
    <property type="entry name" value="FAD-linked oxidoreductase"/>
    <property type="match status" value="1"/>
</dbReference>
<feature type="domain" description="Proline utilization A N-terminal" evidence="13">
    <location>
        <begin position="6"/>
        <end position="115"/>
    </location>
</feature>
<comment type="catalytic activity">
    <reaction evidence="6">
        <text>L-glutamate 5-semialdehyde + NAD(+) + H2O = L-glutamate + NADH + 2 H(+)</text>
        <dbReference type="Rhea" id="RHEA:30235"/>
        <dbReference type="ChEBI" id="CHEBI:15377"/>
        <dbReference type="ChEBI" id="CHEBI:15378"/>
        <dbReference type="ChEBI" id="CHEBI:29985"/>
        <dbReference type="ChEBI" id="CHEBI:57540"/>
        <dbReference type="ChEBI" id="CHEBI:57945"/>
        <dbReference type="ChEBI" id="CHEBI:58066"/>
        <dbReference type="EC" id="1.2.1.88"/>
    </reaction>
</comment>
<accession>Q6MNK1</accession>
<reference evidence="14 15" key="1">
    <citation type="journal article" date="2004" name="Science">
        <title>A predator unmasked: life cycle of Bdellovibrio bacteriovorus from a genomic perspective.</title>
        <authorList>
            <person name="Rendulic S."/>
            <person name="Jagtap P."/>
            <person name="Rosinus A."/>
            <person name="Eppinger M."/>
            <person name="Baar C."/>
            <person name="Lanz C."/>
            <person name="Keller H."/>
            <person name="Lambert C."/>
            <person name="Evans K.J."/>
            <person name="Goesmann A."/>
            <person name="Meyer F."/>
            <person name="Sockett R.E."/>
            <person name="Schuster S.C."/>
        </authorList>
    </citation>
    <scope>NUCLEOTIDE SEQUENCE [LARGE SCALE GENOMIC DNA]</scope>
    <source>
        <strain evidence="15">ATCC 15356 / DSM 50701 / NCIMB 9529 / HD100</strain>
    </source>
</reference>
<dbReference type="eggNOG" id="COG0506">
    <property type="taxonomic scope" value="Bacteria"/>
</dbReference>
<evidence type="ECO:0000256" key="8">
    <source>
        <dbReference type="PIRSR" id="PIRSR000197-1"/>
    </source>
</evidence>
<keyword evidence="3 10" id="KW-0560">Oxidoreductase</keyword>
<dbReference type="PIRSF" id="PIRSF000197">
    <property type="entry name" value="Bifunct_PutA"/>
    <property type="match status" value="1"/>
</dbReference>
<feature type="domain" description="Aldehyde dehydrogenase" evidence="11">
    <location>
        <begin position="506"/>
        <end position="965"/>
    </location>
</feature>
<evidence type="ECO:0000256" key="7">
    <source>
        <dbReference type="ARBA" id="ARBA00061617"/>
    </source>
</evidence>
<comment type="similarity">
    <text evidence="7">Belongs to the aldehyde dehydrogenase family. RocA subfamily.</text>
</comment>